<evidence type="ECO:0000313" key="3">
    <source>
        <dbReference type="Proteomes" id="UP000298663"/>
    </source>
</evidence>
<feature type="compositionally biased region" description="Polar residues" evidence="1">
    <location>
        <begin position="85"/>
        <end position="95"/>
    </location>
</feature>
<name>A0A4U5MS18_STECR</name>
<reference evidence="2 3" key="1">
    <citation type="journal article" date="2015" name="Genome Biol.">
        <title>Comparative genomics of Steinernema reveals deeply conserved gene regulatory networks.</title>
        <authorList>
            <person name="Dillman A.R."/>
            <person name="Macchietto M."/>
            <person name="Porter C.F."/>
            <person name="Rogers A."/>
            <person name="Williams B."/>
            <person name="Antoshechkin I."/>
            <person name="Lee M.M."/>
            <person name="Goodwin Z."/>
            <person name="Lu X."/>
            <person name="Lewis E.E."/>
            <person name="Goodrich-Blair H."/>
            <person name="Stock S.P."/>
            <person name="Adams B.J."/>
            <person name="Sternberg P.W."/>
            <person name="Mortazavi A."/>
        </authorList>
    </citation>
    <scope>NUCLEOTIDE SEQUENCE [LARGE SCALE GENOMIC DNA]</scope>
    <source>
        <strain evidence="2 3">ALL</strain>
    </source>
</reference>
<dbReference type="EMBL" id="AZBU02000006">
    <property type="protein sequence ID" value="TKR72444.1"/>
    <property type="molecule type" value="Genomic_DNA"/>
</dbReference>
<protein>
    <submittedName>
        <fullName evidence="2">Uncharacterized protein</fullName>
    </submittedName>
</protein>
<gene>
    <name evidence="2" type="ORF">L596_019887</name>
</gene>
<accession>A0A4U5MS18</accession>
<keyword evidence="3" id="KW-1185">Reference proteome</keyword>
<evidence type="ECO:0000256" key="1">
    <source>
        <dbReference type="SAM" id="MobiDB-lite"/>
    </source>
</evidence>
<comment type="caution">
    <text evidence="2">The sequence shown here is derived from an EMBL/GenBank/DDBJ whole genome shotgun (WGS) entry which is preliminary data.</text>
</comment>
<organism evidence="2 3">
    <name type="scientific">Steinernema carpocapsae</name>
    <name type="common">Entomopathogenic nematode</name>
    <dbReference type="NCBI Taxonomy" id="34508"/>
    <lineage>
        <taxon>Eukaryota</taxon>
        <taxon>Metazoa</taxon>
        <taxon>Ecdysozoa</taxon>
        <taxon>Nematoda</taxon>
        <taxon>Chromadorea</taxon>
        <taxon>Rhabditida</taxon>
        <taxon>Tylenchina</taxon>
        <taxon>Panagrolaimomorpha</taxon>
        <taxon>Strongyloidoidea</taxon>
        <taxon>Steinernematidae</taxon>
        <taxon>Steinernema</taxon>
    </lineage>
</organism>
<proteinExistence type="predicted"/>
<dbReference type="Proteomes" id="UP000298663">
    <property type="component" value="Unassembled WGS sequence"/>
</dbReference>
<dbReference type="AlphaFoldDB" id="A0A4U5MS18"/>
<evidence type="ECO:0000313" key="2">
    <source>
        <dbReference type="EMBL" id="TKR72444.1"/>
    </source>
</evidence>
<reference evidence="2 3" key="2">
    <citation type="journal article" date="2019" name="G3 (Bethesda)">
        <title>Hybrid Assembly of the Genome of the Entomopathogenic Nematode Steinernema carpocapsae Identifies the X-Chromosome.</title>
        <authorList>
            <person name="Serra L."/>
            <person name="Macchietto M."/>
            <person name="Macias-Munoz A."/>
            <person name="McGill C.J."/>
            <person name="Rodriguez I.M."/>
            <person name="Rodriguez B."/>
            <person name="Murad R."/>
            <person name="Mortazavi A."/>
        </authorList>
    </citation>
    <scope>NUCLEOTIDE SEQUENCE [LARGE SCALE GENOMIC DNA]</scope>
    <source>
        <strain evidence="2 3">ALL</strain>
    </source>
</reference>
<sequence length="133" mass="14893">MCFDSCSTNVRSIGIRSEIPCGPIKRFDLLIRALISTQNRQNQLDLFAQSGHLLLVKYDPKSSKNVSYIDQSWLLKFSLSRDASRSLTHPSSTPLIPSESSHKSSHSVPYGLRTNLSSLLPKRRQNRVASLPP</sequence>
<feature type="region of interest" description="Disordered" evidence="1">
    <location>
        <begin position="84"/>
        <end position="109"/>
    </location>
</feature>